<dbReference type="VEuPathDB" id="VectorBase:AMEM002729"/>
<evidence type="ECO:0000313" key="2">
    <source>
        <dbReference type="Proteomes" id="UP000075903"/>
    </source>
</evidence>
<dbReference type="InterPro" id="IPR016024">
    <property type="entry name" value="ARM-type_fold"/>
</dbReference>
<dbReference type="VEuPathDB" id="VectorBase:AMEM21_015227"/>
<reference evidence="1" key="1">
    <citation type="submission" date="2020-05" db="UniProtKB">
        <authorList>
            <consortium name="EnsemblMetazoa"/>
        </authorList>
    </citation>
    <scope>IDENTIFICATION</scope>
    <source>
        <strain evidence="1">MAF</strain>
    </source>
</reference>
<dbReference type="Proteomes" id="UP000075903">
    <property type="component" value="Unassembled WGS sequence"/>
</dbReference>
<dbReference type="AlphaFoldDB" id="A0A182US88"/>
<proteinExistence type="predicted"/>
<dbReference type="SUPFAM" id="SSF48371">
    <property type="entry name" value="ARM repeat"/>
    <property type="match status" value="1"/>
</dbReference>
<dbReference type="STRING" id="30066.A0A182US88"/>
<dbReference type="InterPro" id="IPR011989">
    <property type="entry name" value="ARM-like"/>
</dbReference>
<organism evidence="1 2">
    <name type="scientific">Anopheles merus</name>
    <name type="common">Mosquito</name>
    <dbReference type="NCBI Taxonomy" id="30066"/>
    <lineage>
        <taxon>Eukaryota</taxon>
        <taxon>Metazoa</taxon>
        <taxon>Ecdysozoa</taxon>
        <taxon>Arthropoda</taxon>
        <taxon>Hexapoda</taxon>
        <taxon>Insecta</taxon>
        <taxon>Pterygota</taxon>
        <taxon>Neoptera</taxon>
        <taxon>Endopterygota</taxon>
        <taxon>Diptera</taxon>
        <taxon>Nematocera</taxon>
        <taxon>Culicoidea</taxon>
        <taxon>Culicidae</taxon>
        <taxon>Anophelinae</taxon>
        <taxon>Anopheles</taxon>
    </lineage>
</organism>
<name>A0A182US88_ANOME</name>
<sequence length="189" mass="21257">MVEIPIPSDVDTLCHADDGSTKTEEFTSHLPRMVPVFVQAMKYSDINIFSLTGEVNEDDTILPFHKSRTISRKSSTVDVDGSVHMMRGIAYDTDMYNSDDEKEDASNLFNWNLRKLSAATFELLANVFKETSCQSCSPCSRRHKEWMIKESQVLSLGAIVETHMDDMVFHVNSLSYSWGGVFDDALGVT</sequence>
<keyword evidence="2" id="KW-1185">Reference proteome</keyword>
<protein>
    <submittedName>
        <fullName evidence="1">Uncharacterized protein</fullName>
    </submittedName>
</protein>
<dbReference type="EnsemblMetazoa" id="AMEM002729-RA">
    <property type="protein sequence ID" value="AMEM002729-PA"/>
    <property type="gene ID" value="AMEM002729"/>
</dbReference>
<evidence type="ECO:0000313" key="1">
    <source>
        <dbReference type="EnsemblMetazoa" id="AMEM002729-PA"/>
    </source>
</evidence>
<accession>A0A182US88</accession>
<dbReference type="Gene3D" id="1.25.10.10">
    <property type="entry name" value="Leucine-rich Repeat Variant"/>
    <property type="match status" value="1"/>
</dbReference>